<proteinExistence type="predicted"/>
<feature type="region of interest" description="Disordered" evidence="1">
    <location>
        <begin position="187"/>
        <end position="218"/>
    </location>
</feature>
<dbReference type="InterPro" id="IPR023346">
    <property type="entry name" value="Lysozyme-like_dom_sf"/>
</dbReference>
<evidence type="ECO:0000313" key="3">
    <source>
        <dbReference type="Proteomes" id="UP001243009"/>
    </source>
</evidence>
<comment type="caution">
    <text evidence="2">The sequence shown here is derived from an EMBL/GenBank/DDBJ whole genome shotgun (WGS) entry which is preliminary data.</text>
</comment>
<protein>
    <submittedName>
        <fullName evidence="2">Transglycosylase SLT domain-containing protein</fullName>
    </submittedName>
</protein>
<dbReference type="SUPFAM" id="SSF53955">
    <property type="entry name" value="Lysozyme-like"/>
    <property type="match status" value="1"/>
</dbReference>
<keyword evidence="3" id="KW-1185">Reference proteome</keyword>
<dbReference type="Proteomes" id="UP001243009">
    <property type="component" value="Unassembled WGS sequence"/>
</dbReference>
<dbReference type="RefSeq" id="WP_305107679.1">
    <property type="nucleotide sequence ID" value="NZ_JAUTWS010000059.1"/>
</dbReference>
<sequence length="218" mass="23167">MSCAAAAAGIALYRCLAADPACLPLQYQPYRLDLASIAEQESGFNPWALRDETTGESLFLISRDALAVEVSRRIADGHALGVGMFQLTGRQTWSRHGLTTLERLTDPCLTMAAGAAHWVADLRAAADQRYNSGRPDGAPGYARQVASRRVRLAPLLEAPSPAPVPEAATPRTRATAFDRAARATAFERGGRLATSSPVPSPEAGSTGVSPQRLTDRTP</sequence>
<reference evidence="2 3" key="1">
    <citation type="submission" date="2023-08" db="EMBL/GenBank/DDBJ databases">
        <title>The draft genome sequence of Paracraurococcus sp. LOR1-02.</title>
        <authorList>
            <person name="Kingkaew E."/>
            <person name="Tanasupawat S."/>
        </authorList>
    </citation>
    <scope>NUCLEOTIDE SEQUENCE [LARGE SCALE GENOMIC DNA]</scope>
    <source>
        <strain evidence="2 3">LOR1-02</strain>
    </source>
</reference>
<organism evidence="2 3">
    <name type="scientific">Paracraurococcus lichenis</name>
    <dbReference type="NCBI Taxonomy" id="3064888"/>
    <lineage>
        <taxon>Bacteria</taxon>
        <taxon>Pseudomonadati</taxon>
        <taxon>Pseudomonadota</taxon>
        <taxon>Alphaproteobacteria</taxon>
        <taxon>Acetobacterales</taxon>
        <taxon>Roseomonadaceae</taxon>
        <taxon>Paracraurococcus</taxon>
    </lineage>
</organism>
<accession>A0ABT9E9H9</accession>
<gene>
    <name evidence="2" type="ORF">Q7A36_31090</name>
</gene>
<name>A0ABT9E9H9_9PROT</name>
<evidence type="ECO:0000256" key="1">
    <source>
        <dbReference type="SAM" id="MobiDB-lite"/>
    </source>
</evidence>
<dbReference type="EMBL" id="JAUTWS010000059">
    <property type="protein sequence ID" value="MDO9712819.1"/>
    <property type="molecule type" value="Genomic_DNA"/>
</dbReference>
<evidence type="ECO:0000313" key="2">
    <source>
        <dbReference type="EMBL" id="MDO9712819.1"/>
    </source>
</evidence>